<protein>
    <submittedName>
        <fullName evidence="3">3-beta hydroxysteroid dehydrogenase</fullName>
    </submittedName>
</protein>
<dbReference type="GO" id="GO:0005737">
    <property type="term" value="C:cytoplasm"/>
    <property type="evidence" value="ECO:0007669"/>
    <property type="project" value="TreeGrafter"/>
</dbReference>
<feature type="region of interest" description="Disordered" evidence="1">
    <location>
        <begin position="122"/>
        <end position="141"/>
    </location>
</feature>
<evidence type="ECO:0000313" key="4">
    <source>
        <dbReference type="Proteomes" id="UP000244893"/>
    </source>
</evidence>
<dbReference type="GO" id="GO:0004029">
    <property type="term" value="F:aldehyde dehydrogenase (NAD+) activity"/>
    <property type="evidence" value="ECO:0007669"/>
    <property type="project" value="TreeGrafter"/>
</dbReference>
<dbReference type="SUPFAM" id="SSF51735">
    <property type="entry name" value="NAD(P)-binding Rossmann-fold domains"/>
    <property type="match status" value="1"/>
</dbReference>
<dbReference type="PANTHER" id="PTHR48079:SF6">
    <property type="entry name" value="NAD(P)-BINDING DOMAIN-CONTAINING PROTEIN-RELATED"/>
    <property type="match status" value="1"/>
</dbReference>
<evidence type="ECO:0000256" key="1">
    <source>
        <dbReference type="SAM" id="MobiDB-lite"/>
    </source>
</evidence>
<accession>A0A2V1HY01</accession>
<evidence type="ECO:0000259" key="2">
    <source>
        <dbReference type="Pfam" id="PF01370"/>
    </source>
</evidence>
<dbReference type="AlphaFoldDB" id="A0A2V1HY01"/>
<dbReference type="InterPro" id="IPR051783">
    <property type="entry name" value="NAD(P)-dependent_oxidoreduct"/>
</dbReference>
<dbReference type="InterPro" id="IPR001509">
    <property type="entry name" value="Epimerase_deHydtase"/>
</dbReference>
<name>A0A2V1HY01_9MICO</name>
<dbReference type="PANTHER" id="PTHR48079">
    <property type="entry name" value="PROTEIN YEEZ"/>
    <property type="match status" value="1"/>
</dbReference>
<comment type="caution">
    <text evidence="3">The sequence shown here is derived from an EMBL/GenBank/DDBJ whole genome shotgun (WGS) entry which is preliminary data.</text>
</comment>
<dbReference type="CDD" id="cd05262">
    <property type="entry name" value="SDR_a7"/>
    <property type="match status" value="1"/>
</dbReference>
<organism evidence="3 4">
    <name type="scientific">Amnibacterium flavum</name>
    <dbReference type="NCBI Taxonomy" id="2173173"/>
    <lineage>
        <taxon>Bacteria</taxon>
        <taxon>Bacillati</taxon>
        <taxon>Actinomycetota</taxon>
        <taxon>Actinomycetes</taxon>
        <taxon>Micrococcales</taxon>
        <taxon>Microbacteriaceae</taxon>
        <taxon>Amnibacterium</taxon>
    </lineage>
</organism>
<dbReference type="RefSeq" id="WP_116755331.1">
    <property type="nucleotide sequence ID" value="NZ_JBHUEX010000001.1"/>
</dbReference>
<dbReference type="OrthoDB" id="9787292at2"/>
<dbReference type="InterPro" id="IPR036291">
    <property type="entry name" value="NAD(P)-bd_dom_sf"/>
</dbReference>
<keyword evidence="4" id="KW-1185">Reference proteome</keyword>
<dbReference type="Pfam" id="PF01370">
    <property type="entry name" value="Epimerase"/>
    <property type="match status" value="1"/>
</dbReference>
<gene>
    <name evidence="3" type="ORF">DDQ50_03635</name>
</gene>
<dbReference type="EMBL" id="QEOP01000001">
    <property type="protein sequence ID" value="PVZ95597.1"/>
    <property type="molecule type" value="Genomic_DNA"/>
</dbReference>
<proteinExistence type="predicted"/>
<dbReference type="Proteomes" id="UP000244893">
    <property type="component" value="Unassembled WGS sequence"/>
</dbReference>
<evidence type="ECO:0000313" key="3">
    <source>
        <dbReference type="EMBL" id="PVZ95597.1"/>
    </source>
</evidence>
<sequence>MQVFVTGASGWIGSAVVAELIGRGHSVTGLARSDRAASIIDTLGASVRRGSLDDLDGLRAGAEESDGVVHLGFNHDFSDYAGAGRTERAVVDAFGEVLRGSDRPLLIAAGLAGFAVRRPAIETDRPEASGPDSPRGGSEGLALSFADRGVRSISSRFAPTVHGEGDHGFVAELVGIARSRGVSGYVGDGSGRWPAVHRLDAARAVRLGFENAPAGSVLHVTAEEGVPTREIAEAIGRQLGIPAVSVPPEQADEHFGWLGRFFGSDLPASNAATRELLGWTPTHPTLLEDLEAGYYTL</sequence>
<dbReference type="Gene3D" id="3.40.50.720">
    <property type="entry name" value="NAD(P)-binding Rossmann-like Domain"/>
    <property type="match status" value="1"/>
</dbReference>
<reference evidence="3 4" key="1">
    <citation type="submission" date="2018-05" db="EMBL/GenBank/DDBJ databases">
        <title>Amnibacterium sp. M8JJ-5, whole genome shotgun sequence.</title>
        <authorList>
            <person name="Tuo L."/>
        </authorList>
    </citation>
    <scope>NUCLEOTIDE SEQUENCE [LARGE SCALE GENOMIC DNA]</scope>
    <source>
        <strain evidence="3 4">M8JJ-5</strain>
    </source>
</reference>
<feature type="domain" description="NAD-dependent epimerase/dehydratase" evidence="2">
    <location>
        <begin position="3"/>
        <end position="73"/>
    </location>
</feature>